<dbReference type="Proteomes" id="UP000261580">
    <property type="component" value="Unassembled WGS sequence"/>
</dbReference>
<evidence type="ECO:0000313" key="2">
    <source>
        <dbReference type="Proteomes" id="UP000261580"/>
    </source>
</evidence>
<accession>A0A3Q4GBE7</accession>
<keyword evidence="2" id="KW-1185">Reference proteome</keyword>
<proteinExistence type="predicted"/>
<dbReference type="AlphaFoldDB" id="A0A3Q4GBE7"/>
<organism evidence="1 2">
    <name type="scientific">Neolamprologus brichardi</name>
    <name type="common">Fairy cichlid</name>
    <name type="synonym">Lamprologus brichardi</name>
    <dbReference type="NCBI Taxonomy" id="32507"/>
    <lineage>
        <taxon>Eukaryota</taxon>
        <taxon>Metazoa</taxon>
        <taxon>Chordata</taxon>
        <taxon>Craniata</taxon>
        <taxon>Vertebrata</taxon>
        <taxon>Euteleostomi</taxon>
        <taxon>Actinopterygii</taxon>
        <taxon>Neopterygii</taxon>
        <taxon>Teleostei</taxon>
        <taxon>Neoteleostei</taxon>
        <taxon>Acanthomorphata</taxon>
        <taxon>Ovalentaria</taxon>
        <taxon>Cichlomorphae</taxon>
        <taxon>Cichliformes</taxon>
        <taxon>Cichlidae</taxon>
        <taxon>African cichlids</taxon>
        <taxon>Pseudocrenilabrinae</taxon>
        <taxon>Lamprologini</taxon>
        <taxon>Neolamprologus</taxon>
    </lineage>
</organism>
<reference evidence="1" key="1">
    <citation type="submission" date="2025-08" db="UniProtKB">
        <authorList>
            <consortium name="Ensembl"/>
        </authorList>
    </citation>
    <scope>IDENTIFICATION</scope>
</reference>
<name>A0A3Q4GBE7_NEOBR</name>
<dbReference type="GeneTree" id="ENSGT00940000177520"/>
<evidence type="ECO:0000313" key="1">
    <source>
        <dbReference type="Ensembl" id="ENSNBRP00000003713.1"/>
    </source>
</evidence>
<dbReference type="Ensembl" id="ENSNBRT00000003839.1">
    <property type="protein sequence ID" value="ENSNBRP00000003713.1"/>
    <property type="gene ID" value="ENSNBRG00000002964.1"/>
</dbReference>
<sequence length="167" mass="18026">MAKSSNRIRMPDSFRVNQPTLSKNAWMESWQQLTFELALVFPVTVGGQQCWLTPHWTSPQLCACMLSGRRPAHGASFRDPPGWSSYRASPVRVAGLPFLPAVREICAVTASAARSGTAGGPPPPAEDDLSALVWAIGVEPPQCLKAAGMRFMNNLTSLLGEDIFIGS</sequence>
<protein>
    <submittedName>
        <fullName evidence="1">Uncharacterized protein</fullName>
    </submittedName>
</protein>
<reference evidence="1" key="2">
    <citation type="submission" date="2025-09" db="UniProtKB">
        <authorList>
            <consortium name="Ensembl"/>
        </authorList>
    </citation>
    <scope>IDENTIFICATION</scope>
</reference>